<sequence length="80" mass="9240">MISPYLQEIERDLSNLSLEELEWLLERVESKVQEKKQLSHQLANVQSMNQQLAAMANDLDIQREIASINHEFGVTEMDGL</sequence>
<reference evidence="1 2" key="1">
    <citation type="submission" date="2017-06" db="EMBL/GenBank/DDBJ databases">
        <title>Genome sequencing of cyanobaciteial culture collection at National Institute for Environmental Studies (NIES).</title>
        <authorList>
            <person name="Hirose Y."/>
            <person name="Shimura Y."/>
            <person name="Fujisawa T."/>
            <person name="Nakamura Y."/>
            <person name="Kawachi M."/>
        </authorList>
    </citation>
    <scope>NUCLEOTIDE SEQUENCE [LARGE SCALE GENOMIC DNA]</scope>
    <source>
        <strain evidence="1 2">NIES-37</strain>
    </source>
</reference>
<gene>
    <name evidence="1" type="ORF">NIES37_28940</name>
</gene>
<name>A0A1Z4MZJ7_9CYAN</name>
<dbReference type="AlphaFoldDB" id="A0A1Z4MZJ7"/>
<dbReference type="RefSeq" id="WP_190445912.1">
    <property type="nucleotide sequence ID" value="NZ_CAWNJS010000001.1"/>
</dbReference>
<dbReference type="EMBL" id="AP018248">
    <property type="protein sequence ID" value="BAY98916.1"/>
    <property type="molecule type" value="Genomic_DNA"/>
</dbReference>
<accession>A0A1Z4MZJ7</accession>
<protein>
    <submittedName>
        <fullName evidence="1">Uncharacterized protein</fullName>
    </submittedName>
</protein>
<dbReference type="KEGG" id="ttq:NIES37_28940"/>
<organism evidence="1 2">
    <name type="scientific">Tolypothrix tenuis PCC 7101</name>
    <dbReference type="NCBI Taxonomy" id="231146"/>
    <lineage>
        <taxon>Bacteria</taxon>
        <taxon>Bacillati</taxon>
        <taxon>Cyanobacteriota</taxon>
        <taxon>Cyanophyceae</taxon>
        <taxon>Nostocales</taxon>
        <taxon>Tolypothrichaceae</taxon>
        <taxon>Tolypothrix</taxon>
    </lineage>
</organism>
<keyword evidence="2" id="KW-1185">Reference proteome</keyword>
<evidence type="ECO:0000313" key="1">
    <source>
        <dbReference type="EMBL" id="BAY98916.1"/>
    </source>
</evidence>
<proteinExistence type="predicted"/>
<dbReference type="Proteomes" id="UP000218785">
    <property type="component" value="Chromosome"/>
</dbReference>
<evidence type="ECO:0000313" key="2">
    <source>
        <dbReference type="Proteomes" id="UP000218785"/>
    </source>
</evidence>